<feature type="compositionally biased region" description="Low complexity" evidence="1">
    <location>
        <begin position="52"/>
        <end position="65"/>
    </location>
</feature>
<evidence type="ECO:0000313" key="4">
    <source>
        <dbReference type="EMBL" id="CAD9161215.1"/>
    </source>
</evidence>
<evidence type="ECO:0000259" key="2">
    <source>
        <dbReference type="PROSITE" id="PS50090"/>
    </source>
</evidence>
<feature type="region of interest" description="Disordered" evidence="1">
    <location>
        <begin position="25"/>
        <end position="96"/>
    </location>
</feature>
<organism evidence="4">
    <name type="scientific">Alexandrium catenella</name>
    <name type="common">Red tide dinoflagellate</name>
    <name type="synonym">Gonyaulax catenella</name>
    <dbReference type="NCBI Taxonomy" id="2925"/>
    <lineage>
        <taxon>Eukaryota</taxon>
        <taxon>Sar</taxon>
        <taxon>Alveolata</taxon>
        <taxon>Dinophyceae</taxon>
        <taxon>Gonyaulacales</taxon>
        <taxon>Pyrocystaceae</taxon>
        <taxon>Alexandrium</taxon>
    </lineage>
</organism>
<dbReference type="PROSITE" id="PS50090">
    <property type="entry name" value="MYB_LIKE"/>
    <property type="match status" value="1"/>
</dbReference>
<proteinExistence type="predicted"/>
<feature type="compositionally biased region" description="Polar residues" evidence="1">
    <location>
        <begin position="37"/>
        <end position="49"/>
    </location>
</feature>
<dbReference type="InterPro" id="IPR017930">
    <property type="entry name" value="Myb_dom"/>
</dbReference>
<dbReference type="InterPro" id="IPR001005">
    <property type="entry name" value="SANT/Myb"/>
</dbReference>
<feature type="domain" description="HTH myb-type" evidence="3">
    <location>
        <begin position="191"/>
        <end position="242"/>
    </location>
</feature>
<dbReference type="AlphaFoldDB" id="A0A7S1WD46"/>
<dbReference type="PROSITE" id="PS51294">
    <property type="entry name" value="HTH_MYB"/>
    <property type="match status" value="1"/>
</dbReference>
<dbReference type="SUPFAM" id="SSF46689">
    <property type="entry name" value="Homeodomain-like"/>
    <property type="match status" value="1"/>
</dbReference>
<evidence type="ECO:0000256" key="1">
    <source>
        <dbReference type="SAM" id="MobiDB-lite"/>
    </source>
</evidence>
<dbReference type="EMBL" id="HBGE01063459">
    <property type="protein sequence ID" value="CAD9161215.1"/>
    <property type="molecule type" value="Transcribed_RNA"/>
</dbReference>
<evidence type="ECO:0008006" key="5">
    <source>
        <dbReference type="Google" id="ProtNLM"/>
    </source>
</evidence>
<dbReference type="InterPro" id="IPR009057">
    <property type="entry name" value="Homeodomain-like_sf"/>
</dbReference>
<sequence>MVPQGDRAQLMLALLGAVRRISNELLPPRESRKPTDIVSNTDGSITTVGDSPDLPEALPRAEPPLGGSPWSRAARQQPQRAAAEGPYSRPKAERPSTSGVVAAVPAAAREPAGAILCAQGVKVPAVAPASLEGPGAAGQMLFDAPLLDFQDPREPSAPSVPVVRSAAMPDLLGTQGTVPTPRDIIPMRRGHSPWSEEEEVRLIEGYRRYGSAWERIRVTCDLSHRKGTQLREKWRNLVKAGVTI</sequence>
<evidence type="ECO:0000259" key="3">
    <source>
        <dbReference type="PROSITE" id="PS51294"/>
    </source>
</evidence>
<protein>
    <recommendedName>
        <fullName evidence="5">Myb-like domain-containing protein</fullName>
    </recommendedName>
</protein>
<dbReference type="CDD" id="cd11660">
    <property type="entry name" value="SANT_TRF"/>
    <property type="match status" value="1"/>
</dbReference>
<accession>A0A7S1WD46</accession>
<reference evidence="4" key="1">
    <citation type="submission" date="2021-01" db="EMBL/GenBank/DDBJ databases">
        <authorList>
            <person name="Corre E."/>
            <person name="Pelletier E."/>
            <person name="Niang G."/>
            <person name="Scheremetjew M."/>
            <person name="Finn R."/>
            <person name="Kale V."/>
            <person name="Holt S."/>
            <person name="Cochrane G."/>
            <person name="Meng A."/>
            <person name="Brown T."/>
            <person name="Cohen L."/>
        </authorList>
    </citation>
    <scope>NUCLEOTIDE SEQUENCE</scope>
    <source>
        <strain evidence="4">OF101</strain>
    </source>
</reference>
<feature type="domain" description="Myb-like" evidence="2">
    <location>
        <begin position="192"/>
        <end position="238"/>
    </location>
</feature>
<feature type="compositionally biased region" description="Low complexity" evidence="1">
    <location>
        <begin position="72"/>
        <end position="83"/>
    </location>
</feature>
<gene>
    <name evidence="4" type="ORF">ACAT0790_LOCUS37980</name>
</gene>
<dbReference type="Pfam" id="PF13921">
    <property type="entry name" value="Myb_DNA-bind_6"/>
    <property type="match status" value="1"/>
</dbReference>
<name>A0A7S1WD46_ALECA</name>
<dbReference type="SMART" id="SM00717">
    <property type="entry name" value="SANT"/>
    <property type="match status" value="1"/>
</dbReference>
<dbReference type="Gene3D" id="1.10.10.60">
    <property type="entry name" value="Homeodomain-like"/>
    <property type="match status" value="1"/>
</dbReference>